<evidence type="ECO:0000313" key="1">
    <source>
        <dbReference type="EMBL" id="CDW32985.1"/>
    </source>
</evidence>
<accession>A0A0K2U4M9</accession>
<dbReference type="EMBL" id="HACA01015624">
    <property type="protein sequence ID" value="CDW32985.1"/>
    <property type="molecule type" value="Transcribed_RNA"/>
</dbReference>
<protein>
    <submittedName>
        <fullName evidence="1">Uncharacterized protein</fullName>
    </submittedName>
</protein>
<organism evidence="1">
    <name type="scientific">Lepeophtheirus salmonis</name>
    <name type="common">Salmon louse</name>
    <name type="synonym">Caligus salmonis</name>
    <dbReference type="NCBI Taxonomy" id="72036"/>
    <lineage>
        <taxon>Eukaryota</taxon>
        <taxon>Metazoa</taxon>
        <taxon>Ecdysozoa</taxon>
        <taxon>Arthropoda</taxon>
        <taxon>Crustacea</taxon>
        <taxon>Multicrustacea</taxon>
        <taxon>Hexanauplia</taxon>
        <taxon>Copepoda</taxon>
        <taxon>Siphonostomatoida</taxon>
        <taxon>Caligidae</taxon>
        <taxon>Lepeophtheirus</taxon>
    </lineage>
</organism>
<sequence length="64" mass="7210">PICNQGVAYAFLALQKNTKKQIPSKFLNIEVLLRIKRRSSIEFCVSEHKGLLSPLNSVDPLLDD</sequence>
<reference evidence="1" key="1">
    <citation type="submission" date="2014-05" db="EMBL/GenBank/DDBJ databases">
        <authorList>
            <person name="Chronopoulou M."/>
        </authorList>
    </citation>
    <scope>NUCLEOTIDE SEQUENCE</scope>
    <source>
        <tissue evidence="1">Whole organism</tissue>
    </source>
</reference>
<name>A0A0K2U4M9_LEPSM</name>
<feature type="non-terminal residue" evidence="1">
    <location>
        <position position="1"/>
    </location>
</feature>
<proteinExistence type="predicted"/>
<dbReference type="AlphaFoldDB" id="A0A0K2U4M9"/>